<dbReference type="EMBL" id="JH687398">
    <property type="protein sequence ID" value="EIM80291.1"/>
    <property type="molecule type" value="Genomic_DNA"/>
</dbReference>
<keyword evidence="3" id="KW-1185">Reference proteome</keyword>
<reference evidence="3" key="1">
    <citation type="journal article" date="2012" name="Science">
        <title>The Paleozoic origin of enzymatic lignin decomposition reconstructed from 31 fungal genomes.</title>
        <authorList>
            <person name="Floudas D."/>
            <person name="Binder M."/>
            <person name="Riley R."/>
            <person name="Barry K."/>
            <person name="Blanchette R.A."/>
            <person name="Henrissat B."/>
            <person name="Martinez A.T."/>
            <person name="Otillar R."/>
            <person name="Spatafora J.W."/>
            <person name="Yadav J.S."/>
            <person name="Aerts A."/>
            <person name="Benoit I."/>
            <person name="Boyd A."/>
            <person name="Carlson A."/>
            <person name="Copeland A."/>
            <person name="Coutinho P.M."/>
            <person name="de Vries R.P."/>
            <person name="Ferreira P."/>
            <person name="Findley K."/>
            <person name="Foster B."/>
            <person name="Gaskell J."/>
            <person name="Glotzer D."/>
            <person name="Gorecki P."/>
            <person name="Heitman J."/>
            <person name="Hesse C."/>
            <person name="Hori C."/>
            <person name="Igarashi K."/>
            <person name="Jurgens J.A."/>
            <person name="Kallen N."/>
            <person name="Kersten P."/>
            <person name="Kohler A."/>
            <person name="Kuees U."/>
            <person name="Kumar T.K.A."/>
            <person name="Kuo A."/>
            <person name="LaButti K."/>
            <person name="Larrondo L.F."/>
            <person name="Lindquist E."/>
            <person name="Ling A."/>
            <person name="Lombard V."/>
            <person name="Lucas S."/>
            <person name="Lundell T."/>
            <person name="Martin R."/>
            <person name="McLaughlin D.J."/>
            <person name="Morgenstern I."/>
            <person name="Morin E."/>
            <person name="Murat C."/>
            <person name="Nagy L.G."/>
            <person name="Nolan M."/>
            <person name="Ohm R.A."/>
            <person name="Patyshakuliyeva A."/>
            <person name="Rokas A."/>
            <person name="Ruiz-Duenas F.J."/>
            <person name="Sabat G."/>
            <person name="Salamov A."/>
            <person name="Samejima M."/>
            <person name="Schmutz J."/>
            <person name="Slot J.C."/>
            <person name="St John F."/>
            <person name="Stenlid J."/>
            <person name="Sun H."/>
            <person name="Sun S."/>
            <person name="Syed K."/>
            <person name="Tsang A."/>
            <person name="Wiebenga A."/>
            <person name="Young D."/>
            <person name="Pisabarro A."/>
            <person name="Eastwood D.C."/>
            <person name="Martin F."/>
            <person name="Cullen D."/>
            <person name="Grigoriev I.V."/>
            <person name="Hibbett D.S."/>
        </authorList>
    </citation>
    <scope>NUCLEOTIDE SEQUENCE [LARGE SCALE GENOMIC DNA]</scope>
    <source>
        <strain evidence="3">FP-91666</strain>
    </source>
</reference>
<feature type="compositionally biased region" description="Basic residues" evidence="1">
    <location>
        <begin position="560"/>
        <end position="569"/>
    </location>
</feature>
<feature type="compositionally biased region" description="Polar residues" evidence="1">
    <location>
        <begin position="500"/>
        <end position="515"/>
    </location>
</feature>
<proteinExistence type="predicted"/>
<feature type="compositionally biased region" description="Basic and acidic residues" evidence="1">
    <location>
        <begin position="587"/>
        <end position="598"/>
    </location>
</feature>
<organism evidence="2 3">
    <name type="scientific">Stereum hirsutum (strain FP-91666)</name>
    <name type="common">White-rot fungus</name>
    <dbReference type="NCBI Taxonomy" id="721885"/>
    <lineage>
        <taxon>Eukaryota</taxon>
        <taxon>Fungi</taxon>
        <taxon>Dikarya</taxon>
        <taxon>Basidiomycota</taxon>
        <taxon>Agaricomycotina</taxon>
        <taxon>Agaricomycetes</taxon>
        <taxon>Russulales</taxon>
        <taxon>Stereaceae</taxon>
        <taxon>Stereum</taxon>
    </lineage>
</organism>
<feature type="compositionally biased region" description="Pro residues" evidence="1">
    <location>
        <begin position="169"/>
        <end position="191"/>
    </location>
</feature>
<dbReference type="KEGG" id="shs:STEHIDRAFT_162711"/>
<dbReference type="AlphaFoldDB" id="R7RY06"/>
<feature type="region of interest" description="Disordered" evidence="1">
    <location>
        <begin position="650"/>
        <end position="772"/>
    </location>
</feature>
<gene>
    <name evidence="2" type="ORF">STEHIDRAFT_162711</name>
</gene>
<feature type="compositionally biased region" description="Low complexity" evidence="1">
    <location>
        <begin position="516"/>
        <end position="543"/>
    </location>
</feature>
<accession>R7RY06</accession>
<feature type="compositionally biased region" description="Polar residues" evidence="1">
    <location>
        <begin position="392"/>
        <end position="407"/>
    </location>
</feature>
<dbReference type="GeneID" id="18802151"/>
<name>R7RY06_STEHR</name>
<dbReference type="RefSeq" id="XP_007310435.1">
    <property type="nucleotide sequence ID" value="XM_007310373.1"/>
</dbReference>
<feature type="region of interest" description="Disordered" evidence="1">
    <location>
        <begin position="388"/>
        <end position="407"/>
    </location>
</feature>
<feature type="region of interest" description="Disordered" evidence="1">
    <location>
        <begin position="164"/>
        <end position="191"/>
    </location>
</feature>
<evidence type="ECO:0000256" key="1">
    <source>
        <dbReference type="SAM" id="MobiDB-lite"/>
    </source>
</evidence>
<protein>
    <submittedName>
        <fullName evidence="2">Uncharacterized protein</fullName>
    </submittedName>
</protein>
<feature type="region of interest" description="Disordered" evidence="1">
    <location>
        <begin position="500"/>
        <end position="608"/>
    </location>
</feature>
<evidence type="ECO:0000313" key="3">
    <source>
        <dbReference type="Proteomes" id="UP000053927"/>
    </source>
</evidence>
<evidence type="ECO:0000313" key="2">
    <source>
        <dbReference type="EMBL" id="EIM80291.1"/>
    </source>
</evidence>
<feature type="compositionally biased region" description="Low complexity" evidence="1">
    <location>
        <begin position="698"/>
        <end position="713"/>
    </location>
</feature>
<dbReference type="Proteomes" id="UP000053927">
    <property type="component" value="Unassembled WGS sequence"/>
</dbReference>
<sequence>MSSVLNNTLGIIRQAAWPSYAPPGLHGRGQYQSLPQFASRPRMLPDDTRANFARKTPRAYEYPTYGAPPIFDPRTIAPGSQGCPPTTVPHVDGHNGRSSAPRVLDAVLHARNDLRRSPQPATQGGAVNNNSVVNLPNNIDGAYPYTIEGALPPFRQDLNVQDAYNQPRLSPPRPSIVPTAPSPRTEPAPPVTTLPTAATTVSPQPSALSIVASMQQSIEFIQDLALKARWEEIHTIMSTAPAVRSVVPKWVQDGYARWKERAGGWNNPPRVADSAQYYYPHPYLHQQEGNEMSRANVALGAQATPPPVVPTQRFDVSPYTDDAGQTTFTSTGETNGVFDTYQPNTANVFNNIIVDESFGQVEVPYETHFPETATDYDAGRYVLANTTRDRSPSYQTQNGSVSPAGSNSTEFHTGFTDQDAYAVYPQQGTYNAAPHQPQPNQLFVDNNTGPVNYLPPLEGSFPHEHATYNTVQHLEAVVNDPQSAVNASVQAIYYDDYTAQSGASPTRSDGNDSMRSTSSASATHSYTHTESPWSSSPSHSASPFVISLPTVTSPSPPKPQAKRRERKKPQPATSRPETQPKRKRRPKSEPKPKSERKPKQTNKAWNWFAYPNGIKRRGIGRGPALYPNDVESGLGQALVGGELISLDVEEESEKVEEQALVGSASAPSGKQRGQKRGRSTDDDDSVDDPTPRSKRRIPTTTKNNPKGPKTATPYHSHRSVRATSDPSLRQDRTYGSPVDQATAFNQVHRIFLPGPYEGHDESYEGESGPSVG</sequence>